<dbReference type="Gene3D" id="3.50.50.60">
    <property type="entry name" value="FAD/NAD(P)-binding domain"/>
    <property type="match status" value="2"/>
</dbReference>
<dbReference type="PANTHER" id="PTHR42877:SF4">
    <property type="entry name" value="FAD_NAD(P)-BINDING DOMAIN-CONTAINING PROTEIN-RELATED"/>
    <property type="match status" value="1"/>
</dbReference>
<comment type="caution">
    <text evidence="6">The sequence shown here is derived from an EMBL/GenBank/DDBJ whole genome shotgun (WGS) entry which is preliminary data.</text>
</comment>
<keyword evidence="7" id="KW-1185">Reference proteome</keyword>
<keyword evidence="4" id="KW-0560">Oxidoreductase</keyword>
<dbReference type="InterPro" id="IPR051209">
    <property type="entry name" value="FAD-bind_Monooxygenase_sf"/>
</dbReference>
<organism evidence="6 7">
    <name type="scientific">Paraphoma chrysanthemicola</name>
    <dbReference type="NCBI Taxonomy" id="798071"/>
    <lineage>
        <taxon>Eukaryota</taxon>
        <taxon>Fungi</taxon>
        <taxon>Dikarya</taxon>
        <taxon>Ascomycota</taxon>
        <taxon>Pezizomycotina</taxon>
        <taxon>Dothideomycetes</taxon>
        <taxon>Pleosporomycetidae</taxon>
        <taxon>Pleosporales</taxon>
        <taxon>Pleosporineae</taxon>
        <taxon>Phaeosphaeriaceae</taxon>
        <taxon>Paraphoma</taxon>
    </lineage>
</organism>
<proteinExistence type="inferred from homology"/>
<dbReference type="InterPro" id="IPR036188">
    <property type="entry name" value="FAD/NAD-bd_sf"/>
</dbReference>
<dbReference type="GO" id="GO:0004499">
    <property type="term" value="F:N,N-dimethylaniline monooxygenase activity"/>
    <property type="evidence" value="ECO:0007669"/>
    <property type="project" value="InterPro"/>
</dbReference>
<evidence type="ECO:0000256" key="4">
    <source>
        <dbReference type="ARBA" id="ARBA00023002"/>
    </source>
</evidence>
<dbReference type="GO" id="GO:0050661">
    <property type="term" value="F:NADP binding"/>
    <property type="evidence" value="ECO:0007669"/>
    <property type="project" value="InterPro"/>
</dbReference>
<reference evidence="6" key="1">
    <citation type="journal article" date="2021" name="Nat. Commun.">
        <title>Genetic determinants of endophytism in the Arabidopsis root mycobiome.</title>
        <authorList>
            <person name="Mesny F."/>
            <person name="Miyauchi S."/>
            <person name="Thiergart T."/>
            <person name="Pickel B."/>
            <person name="Atanasova L."/>
            <person name="Karlsson M."/>
            <person name="Huettel B."/>
            <person name="Barry K.W."/>
            <person name="Haridas S."/>
            <person name="Chen C."/>
            <person name="Bauer D."/>
            <person name="Andreopoulos W."/>
            <person name="Pangilinan J."/>
            <person name="LaButti K."/>
            <person name="Riley R."/>
            <person name="Lipzen A."/>
            <person name="Clum A."/>
            <person name="Drula E."/>
            <person name="Henrissat B."/>
            <person name="Kohler A."/>
            <person name="Grigoriev I.V."/>
            <person name="Martin F.M."/>
            <person name="Hacquard S."/>
        </authorList>
    </citation>
    <scope>NUCLEOTIDE SEQUENCE</scope>
    <source>
        <strain evidence="6">MPI-SDFR-AT-0120</strain>
    </source>
</reference>
<dbReference type="SUPFAM" id="SSF51905">
    <property type="entry name" value="FAD/NAD(P)-binding domain"/>
    <property type="match status" value="1"/>
</dbReference>
<dbReference type="PANTHER" id="PTHR42877">
    <property type="entry name" value="L-ORNITHINE N(5)-MONOOXYGENASE-RELATED"/>
    <property type="match status" value="1"/>
</dbReference>
<evidence type="ECO:0000256" key="3">
    <source>
        <dbReference type="ARBA" id="ARBA00022827"/>
    </source>
</evidence>
<comment type="similarity">
    <text evidence="1">Belongs to the FAD-binding monooxygenase family.</text>
</comment>
<accession>A0A8K0R3N2</accession>
<evidence type="ECO:0000256" key="5">
    <source>
        <dbReference type="SAM" id="MobiDB-lite"/>
    </source>
</evidence>
<evidence type="ECO:0000256" key="1">
    <source>
        <dbReference type="ARBA" id="ARBA00010139"/>
    </source>
</evidence>
<dbReference type="InterPro" id="IPR020946">
    <property type="entry name" value="Flavin_mOase-like"/>
</dbReference>
<dbReference type="Proteomes" id="UP000813461">
    <property type="component" value="Unassembled WGS sequence"/>
</dbReference>
<evidence type="ECO:0000313" key="7">
    <source>
        <dbReference type="Proteomes" id="UP000813461"/>
    </source>
</evidence>
<dbReference type="GO" id="GO:0050660">
    <property type="term" value="F:flavin adenine dinucleotide binding"/>
    <property type="evidence" value="ECO:0007669"/>
    <property type="project" value="InterPro"/>
</dbReference>
<dbReference type="Pfam" id="PF00743">
    <property type="entry name" value="FMO-like"/>
    <property type="match status" value="1"/>
</dbReference>
<keyword evidence="2" id="KW-0285">Flavoprotein</keyword>
<gene>
    <name evidence="6" type="ORF">FB567DRAFT_605627</name>
</gene>
<dbReference type="AlphaFoldDB" id="A0A8K0R3N2"/>
<feature type="region of interest" description="Disordered" evidence="5">
    <location>
        <begin position="1"/>
        <end position="21"/>
    </location>
</feature>
<evidence type="ECO:0000313" key="6">
    <source>
        <dbReference type="EMBL" id="KAH7082310.1"/>
    </source>
</evidence>
<evidence type="ECO:0008006" key="8">
    <source>
        <dbReference type="Google" id="ProtNLM"/>
    </source>
</evidence>
<dbReference type="EMBL" id="JAGMVJ010000014">
    <property type="protein sequence ID" value="KAH7082310.1"/>
    <property type="molecule type" value="Genomic_DNA"/>
</dbReference>
<protein>
    <recommendedName>
        <fullName evidence="8">FAD/NAD(P)-binding domain-containing protein</fullName>
    </recommendedName>
</protein>
<name>A0A8K0R3N2_9PLEO</name>
<evidence type="ECO:0000256" key="2">
    <source>
        <dbReference type="ARBA" id="ARBA00022630"/>
    </source>
</evidence>
<sequence>MPATYAEEGLEPPKAASGPQRVKSFASGTLRDGEYGSLMGFTQNQTEGSFFGPLAAVPEARRKRVIIVGGGINGIQQASTLLRDGCIGTKDMQIFDALDGYGGVWQKNKYPGYWTHFYAQRAEIQAYYARFATSYGLEGCTQFRSLVRACSWDEDLMIWHVAVANQDSGKIEHWTADVVCQCVGTLDRPKWGTTPGRENYRGVSWHTAHWQSYDLSGKRVAVIGCGPSAAQIIPEIVDKTKHLTVYMRTPPVCVPRGDFAYSSFYRWAFKYVPLFAWLVRARLNLRMMILGRKMATEGDPVNDQMTQLATTFMESQIQDPGLREILRPDSKYYCKRPLHLDNFYPALAKPNCTVVREDLVRYTERGVVSSDRSTAKKIEREFDVIIFGTGFNVAQYLEHEQIRGINGLDLQEKWKAHPEALYGLATSQFPNMFYCFGPNSAQVWSSQQDTWERQAKFATKAVREVLLRERKGIKFAMHPKRSVELKYNEEVQKKQAGKYVWANSNCVTYYKNDDGWNTFTMPWTWWQFRRMLRRIIWDEWEVIEKPLEKTVVGC</sequence>
<keyword evidence="3" id="KW-0274">FAD</keyword>
<dbReference type="OrthoDB" id="74360at2759"/>